<dbReference type="Pfam" id="PF02796">
    <property type="entry name" value="HTH_7"/>
    <property type="match status" value="1"/>
</dbReference>
<sequence length="185" mass="19708">MARPSKLSPQQWADIERRMAEGEKASDLAREFGINPSQITRRVSQISQKVRNVAQQVAAAQTALAELPVRQQYSAMSLAEKLRNMSASVASAAELGAKTGHRLHALANSEVAKVDDADPLGSIEALKGVGVLTKLANESLAPALNLIAANKESVQRLNDEPPELPSVDPTKLSDQALAELIAARA</sequence>
<organism evidence="2 3">
    <name type="scientific">Pseudacidovorax intermedius</name>
    <dbReference type="NCBI Taxonomy" id="433924"/>
    <lineage>
        <taxon>Bacteria</taxon>
        <taxon>Pseudomonadati</taxon>
        <taxon>Pseudomonadota</taxon>
        <taxon>Betaproteobacteria</taxon>
        <taxon>Burkholderiales</taxon>
        <taxon>Comamonadaceae</taxon>
        <taxon>Pseudacidovorax</taxon>
    </lineage>
</organism>
<dbReference type="EMBL" id="LDSL01000132">
    <property type="protein sequence ID" value="KTT15854.1"/>
    <property type="molecule type" value="Genomic_DNA"/>
</dbReference>
<evidence type="ECO:0000259" key="1">
    <source>
        <dbReference type="Pfam" id="PF02796"/>
    </source>
</evidence>
<dbReference type="GO" id="GO:0003677">
    <property type="term" value="F:DNA binding"/>
    <property type="evidence" value="ECO:0007669"/>
    <property type="project" value="InterPro"/>
</dbReference>
<dbReference type="AlphaFoldDB" id="A0A147GNX5"/>
<dbReference type="GO" id="GO:0000150">
    <property type="term" value="F:DNA strand exchange activity"/>
    <property type="evidence" value="ECO:0007669"/>
    <property type="project" value="InterPro"/>
</dbReference>
<evidence type="ECO:0000313" key="3">
    <source>
        <dbReference type="Proteomes" id="UP000072741"/>
    </source>
</evidence>
<dbReference type="InterPro" id="IPR006120">
    <property type="entry name" value="Resolvase_HTH_dom"/>
</dbReference>
<dbReference type="OrthoDB" id="9115152at2"/>
<dbReference type="CDD" id="cd00569">
    <property type="entry name" value="HTH_Hin_like"/>
    <property type="match status" value="1"/>
</dbReference>
<feature type="domain" description="Resolvase HTH" evidence="1">
    <location>
        <begin position="3"/>
        <end position="39"/>
    </location>
</feature>
<reference evidence="2 3" key="1">
    <citation type="journal article" date="2016" name="Front. Microbiol.">
        <title>Genomic Resource of Rice Seed Associated Bacteria.</title>
        <authorList>
            <person name="Midha S."/>
            <person name="Bansal K."/>
            <person name="Sharma S."/>
            <person name="Kumar N."/>
            <person name="Patil P.P."/>
            <person name="Chaudhry V."/>
            <person name="Patil P.B."/>
        </authorList>
    </citation>
    <scope>NUCLEOTIDE SEQUENCE [LARGE SCALE GENOMIC DNA]</scope>
    <source>
        <strain evidence="2 3">NS331</strain>
    </source>
</reference>
<comment type="caution">
    <text evidence="2">The sequence shown here is derived from an EMBL/GenBank/DDBJ whole genome shotgun (WGS) entry which is preliminary data.</text>
</comment>
<proteinExistence type="predicted"/>
<dbReference type="Proteomes" id="UP000072741">
    <property type="component" value="Unassembled WGS sequence"/>
</dbReference>
<dbReference type="RefSeq" id="WP_058643622.1">
    <property type="nucleotide sequence ID" value="NZ_LDSL01000132.1"/>
</dbReference>
<protein>
    <submittedName>
        <fullName evidence="2">Resolvase</fullName>
    </submittedName>
</protein>
<dbReference type="Gene3D" id="1.10.10.60">
    <property type="entry name" value="Homeodomain-like"/>
    <property type="match status" value="1"/>
</dbReference>
<keyword evidence="3" id="KW-1185">Reference proteome</keyword>
<gene>
    <name evidence="2" type="ORF">NS331_19540</name>
</gene>
<evidence type="ECO:0000313" key="2">
    <source>
        <dbReference type="EMBL" id="KTT15854.1"/>
    </source>
</evidence>
<name>A0A147GNX5_9BURK</name>
<accession>A0A147GNX5</accession>